<gene>
    <name evidence="2" type="ORF">SAMN05216207_101014</name>
</gene>
<protein>
    <submittedName>
        <fullName evidence="2">Uncharacterized conserved protein, DUF2252 family</fullName>
    </submittedName>
</protein>
<dbReference type="Proteomes" id="UP000199614">
    <property type="component" value="Unassembled WGS sequence"/>
</dbReference>
<dbReference type="AlphaFoldDB" id="A0A1I4X2H7"/>
<keyword evidence="3" id="KW-1185">Reference proteome</keyword>
<dbReference type="InterPro" id="IPR018721">
    <property type="entry name" value="DUF2252"/>
</dbReference>
<dbReference type="OrthoDB" id="1491115at2"/>
<evidence type="ECO:0000313" key="3">
    <source>
        <dbReference type="Proteomes" id="UP000199614"/>
    </source>
</evidence>
<feature type="region of interest" description="Disordered" evidence="1">
    <location>
        <begin position="1"/>
        <end position="46"/>
    </location>
</feature>
<dbReference type="Pfam" id="PF10009">
    <property type="entry name" value="DUF2252"/>
    <property type="match status" value="1"/>
</dbReference>
<dbReference type="RefSeq" id="WP_093341487.1">
    <property type="nucleotide sequence ID" value="NZ_FOUY01000010.1"/>
</dbReference>
<feature type="compositionally biased region" description="Basic and acidic residues" evidence="1">
    <location>
        <begin position="1"/>
        <end position="13"/>
    </location>
</feature>
<proteinExistence type="predicted"/>
<reference evidence="2 3" key="1">
    <citation type="submission" date="2016-10" db="EMBL/GenBank/DDBJ databases">
        <authorList>
            <person name="de Groot N.N."/>
        </authorList>
    </citation>
    <scope>NUCLEOTIDE SEQUENCE [LARGE SCALE GENOMIC DNA]</scope>
    <source>
        <strain evidence="2 3">CGMCC 4.1877</strain>
    </source>
</reference>
<sequence length="478" mass="51831">MAVDAARGRDARAIGEVPSPTREQRAAYGKAARRGTPRGSHAEFVRDPACPDPLTLLAGQDAERVPELVPLRYGRMAASAFSYFRGAALPMASDLAGTPRTGLTAQLCGDAHLGNFGMFGSPERRLIFDINDFDETAPGPWEWDVKRLAASLEVAGRDNDVGAGRRRDIVVAAVAAYRHAMRDFARRPALEVWYALGDVATLQAGLAPRLSGARRAKLRGTIAKAYTRDHLGSLGRFAGVRDGRPCIAAAPPLITPVRDLVVDGADVAQGLQRVLDRYRANLEPDRRVLLDRYRLVDVARKVVGVGSVGTRTYMVLLLGDDPDDALFLQAKEAGPSVLERFLGPSGFGNNGERIVVGQRLVQTVGDIFLSWVRAEGFDGRDRDFHLRQLRDWKGSADIGSMGPRELQVYGELCGWTLAKAHARSGDRIAIAAYLGSGPVFDRAVAEFARVYADRNERDHRDLVAAIDDGRIAADPTGG</sequence>
<dbReference type="PANTHER" id="PTHR39441">
    <property type="entry name" value="DUF2252 DOMAIN-CONTAINING PROTEIN"/>
    <property type="match status" value="1"/>
</dbReference>
<dbReference type="EMBL" id="FOUY01000010">
    <property type="protein sequence ID" value="SFN20164.1"/>
    <property type="molecule type" value="Genomic_DNA"/>
</dbReference>
<dbReference type="PANTHER" id="PTHR39441:SF1">
    <property type="entry name" value="DUF2252 DOMAIN-CONTAINING PROTEIN"/>
    <property type="match status" value="1"/>
</dbReference>
<evidence type="ECO:0000313" key="2">
    <source>
        <dbReference type="EMBL" id="SFN20164.1"/>
    </source>
</evidence>
<accession>A0A1I4X2H7</accession>
<dbReference type="STRING" id="260086.SAMN05216207_101014"/>
<name>A0A1I4X2H7_PSUAM</name>
<evidence type="ECO:0000256" key="1">
    <source>
        <dbReference type="SAM" id="MobiDB-lite"/>
    </source>
</evidence>
<organism evidence="2 3">
    <name type="scientific">Pseudonocardia ammonioxydans</name>
    <dbReference type="NCBI Taxonomy" id="260086"/>
    <lineage>
        <taxon>Bacteria</taxon>
        <taxon>Bacillati</taxon>
        <taxon>Actinomycetota</taxon>
        <taxon>Actinomycetes</taxon>
        <taxon>Pseudonocardiales</taxon>
        <taxon>Pseudonocardiaceae</taxon>
        <taxon>Pseudonocardia</taxon>
    </lineage>
</organism>